<dbReference type="SUPFAM" id="SSF53822">
    <property type="entry name" value="Periplasmic binding protein-like I"/>
    <property type="match status" value="1"/>
</dbReference>
<dbReference type="PANTHER" id="PTHR30146:SF109">
    <property type="entry name" value="HTH-TYPE TRANSCRIPTIONAL REGULATOR GALS"/>
    <property type="match status" value="1"/>
</dbReference>
<evidence type="ECO:0000259" key="4">
    <source>
        <dbReference type="PROSITE" id="PS50932"/>
    </source>
</evidence>
<keyword evidence="3" id="KW-0804">Transcription</keyword>
<dbReference type="SMART" id="SM00354">
    <property type="entry name" value="HTH_LACI"/>
    <property type="match status" value="1"/>
</dbReference>
<dbReference type="RefSeq" id="WP_146322283.1">
    <property type="nucleotide sequence ID" value="NZ_CP042305.1"/>
</dbReference>
<dbReference type="Gene3D" id="1.10.260.40">
    <property type="entry name" value="lambda repressor-like DNA-binding domains"/>
    <property type="match status" value="1"/>
</dbReference>
<evidence type="ECO:0000313" key="5">
    <source>
        <dbReference type="EMBL" id="QDZ16279.1"/>
    </source>
</evidence>
<dbReference type="Pfam" id="PF00356">
    <property type="entry name" value="LacI"/>
    <property type="match status" value="1"/>
</dbReference>
<sequence length="339" mass="36186">MAARTESDRPPSIRDVARVADVSYQTVSRVLNDHPNIRPETRQRVLNAMTELNFRPNRAARRLAMSRSQTVGVVASVQGSYYGPTSIISAFEDAARERGYATLLASPRTLDEDSLRDAIEHLIDEGVEGIVVLAPQARTADVIASIRSPLPIAVLQSDRVPADIGMSVDNHLGASIATRHLLALGHTRLAVVTGPADWVEADARARGFTETLTSAGLAPLAVVPGDWTAESGYLAYQELHGQGATAVFCSNDQMALGLIHAASEHGVRVPVDLSVVGFDDVPEAAHYLPPLTTIQQDFGELGRRAISTLLARLGGGDGEAHLPVPPRLVVRASTMLVHG</sequence>
<dbReference type="InterPro" id="IPR028082">
    <property type="entry name" value="Peripla_BP_I"/>
</dbReference>
<dbReference type="AlphaFoldDB" id="A0A5B8M7V2"/>
<dbReference type="OrthoDB" id="9785139at2"/>
<dbReference type="InterPro" id="IPR010982">
    <property type="entry name" value="Lambda_DNA-bd_dom_sf"/>
</dbReference>
<reference evidence="5 6" key="1">
    <citation type="submission" date="2019-07" db="EMBL/GenBank/DDBJ databases">
        <title>Full genome sequence of Humibacter sp. WJ7-1.</title>
        <authorList>
            <person name="Im W.-T."/>
        </authorList>
    </citation>
    <scope>NUCLEOTIDE SEQUENCE [LARGE SCALE GENOMIC DNA]</scope>
    <source>
        <strain evidence="5 6">WJ7-1</strain>
    </source>
</reference>
<dbReference type="InterPro" id="IPR000843">
    <property type="entry name" value="HTH_LacI"/>
</dbReference>
<proteinExistence type="predicted"/>
<evidence type="ECO:0000256" key="1">
    <source>
        <dbReference type="ARBA" id="ARBA00023015"/>
    </source>
</evidence>
<dbReference type="Pfam" id="PF13377">
    <property type="entry name" value="Peripla_BP_3"/>
    <property type="match status" value="1"/>
</dbReference>
<dbReference type="KEGG" id="huw:FPZ11_17295"/>
<dbReference type="Proteomes" id="UP000320216">
    <property type="component" value="Chromosome"/>
</dbReference>
<dbReference type="PROSITE" id="PS00356">
    <property type="entry name" value="HTH_LACI_1"/>
    <property type="match status" value="1"/>
</dbReference>
<dbReference type="SUPFAM" id="SSF47413">
    <property type="entry name" value="lambda repressor-like DNA-binding domains"/>
    <property type="match status" value="1"/>
</dbReference>
<dbReference type="CDD" id="cd01392">
    <property type="entry name" value="HTH_LacI"/>
    <property type="match status" value="1"/>
</dbReference>
<keyword evidence="2" id="KW-0238">DNA-binding</keyword>
<dbReference type="PANTHER" id="PTHR30146">
    <property type="entry name" value="LACI-RELATED TRANSCRIPTIONAL REPRESSOR"/>
    <property type="match status" value="1"/>
</dbReference>
<accession>A0A5B8M7V2</accession>
<protein>
    <submittedName>
        <fullName evidence="5">LacI family transcriptional regulator</fullName>
    </submittedName>
</protein>
<name>A0A5B8M7V2_9MICO</name>
<organism evidence="5 6">
    <name type="scientific">Humibacter ginsenosidimutans</name>
    <dbReference type="NCBI Taxonomy" id="2599293"/>
    <lineage>
        <taxon>Bacteria</taxon>
        <taxon>Bacillati</taxon>
        <taxon>Actinomycetota</taxon>
        <taxon>Actinomycetes</taxon>
        <taxon>Micrococcales</taxon>
        <taxon>Microbacteriaceae</taxon>
        <taxon>Humibacter</taxon>
    </lineage>
</organism>
<dbReference type="InterPro" id="IPR046335">
    <property type="entry name" value="LacI/GalR-like_sensor"/>
</dbReference>
<keyword evidence="6" id="KW-1185">Reference proteome</keyword>
<dbReference type="GO" id="GO:0003700">
    <property type="term" value="F:DNA-binding transcription factor activity"/>
    <property type="evidence" value="ECO:0007669"/>
    <property type="project" value="TreeGrafter"/>
</dbReference>
<dbReference type="Gene3D" id="3.40.50.2300">
    <property type="match status" value="2"/>
</dbReference>
<dbReference type="EMBL" id="CP042305">
    <property type="protein sequence ID" value="QDZ16279.1"/>
    <property type="molecule type" value="Genomic_DNA"/>
</dbReference>
<evidence type="ECO:0000256" key="3">
    <source>
        <dbReference type="ARBA" id="ARBA00023163"/>
    </source>
</evidence>
<keyword evidence="1" id="KW-0805">Transcription regulation</keyword>
<evidence type="ECO:0000256" key="2">
    <source>
        <dbReference type="ARBA" id="ARBA00023125"/>
    </source>
</evidence>
<feature type="domain" description="HTH lacI-type" evidence="4">
    <location>
        <begin position="11"/>
        <end position="65"/>
    </location>
</feature>
<dbReference type="CDD" id="cd01574">
    <property type="entry name" value="PBP1_LacI"/>
    <property type="match status" value="1"/>
</dbReference>
<evidence type="ECO:0000313" key="6">
    <source>
        <dbReference type="Proteomes" id="UP000320216"/>
    </source>
</evidence>
<dbReference type="PROSITE" id="PS50932">
    <property type="entry name" value="HTH_LACI_2"/>
    <property type="match status" value="1"/>
</dbReference>
<gene>
    <name evidence="5" type="ORF">FPZ11_17295</name>
</gene>
<dbReference type="GO" id="GO:0000976">
    <property type="term" value="F:transcription cis-regulatory region binding"/>
    <property type="evidence" value="ECO:0007669"/>
    <property type="project" value="TreeGrafter"/>
</dbReference>